<keyword evidence="10 13" id="KW-0648">Protein biosynthesis</keyword>
<evidence type="ECO:0000313" key="16">
    <source>
        <dbReference type="Proteomes" id="UP000216361"/>
    </source>
</evidence>
<evidence type="ECO:0000256" key="1">
    <source>
        <dbReference type="ARBA" id="ARBA00004496"/>
    </source>
</evidence>
<evidence type="ECO:0000256" key="12">
    <source>
        <dbReference type="ARBA" id="ARBA00047398"/>
    </source>
</evidence>
<dbReference type="Proteomes" id="UP000216361">
    <property type="component" value="Unassembled WGS sequence"/>
</dbReference>
<keyword evidence="9 13" id="KW-0067">ATP-binding</keyword>
<comment type="subunit">
    <text evidence="3 13">Monomer.</text>
</comment>
<dbReference type="InterPro" id="IPR056411">
    <property type="entry name" value="CysS_C"/>
</dbReference>
<dbReference type="OrthoDB" id="9815130at2"/>
<keyword evidence="16" id="KW-1185">Reference proteome</keyword>
<dbReference type="InterPro" id="IPR009080">
    <property type="entry name" value="tRNAsynth_Ia_anticodon-bd"/>
</dbReference>
<dbReference type="SMART" id="SM00840">
    <property type="entry name" value="DALR_2"/>
    <property type="match status" value="1"/>
</dbReference>
<dbReference type="Pfam" id="PF01406">
    <property type="entry name" value="tRNA-synt_1e"/>
    <property type="match status" value="1"/>
</dbReference>
<dbReference type="FunFam" id="3.40.50.620:FF:000068">
    <property type="entry name" value="Cysteine--tRNA ligase"/>
    <property type="match status" value="1"/>
</dbReference>
<evidence type="ECO:0000256" key="8">
    <source>
        <dbReference type="ARBA" id="ARBA00022833"/>
    </source>
</evidence>
<dbReference type="InterPro" id="IPR015803">
    <property type="entry name" value="Cys-tRNA-ligase"/>
</dbReference>
<dbReference type="SUPFAM" id="SSF52374">
    <property type="entry name" value="Nucleotidylyl transferase"/>
    <property type="match status" value="1"/>
</dbReference>
<evidence type="ECO:0000259" key="14">
    <source>
        <dbReference type="SMART" id="SM00840"/>
    </source>
</evidence>
<dbReference type="InterPro" id="IPR015273">
    <property type="entry name" value="Cys-tRNA-synt_Ia_DALR"/>
</dbReference>
<proteinExistence type="inferred from homology"/>
<dbReference type="GO" id="GO:0005829">
    <property type="term" value="C:cytosol"/>
    <property type="evidence" value="ECO:0007669"/>
    <property type="project" value="TreeGrafter"/>
</dbReference>
<reference evidence="15 16" key="1">
    <citation type="submission" date="2017-07" db="EMBL/GenBank/DDBJ databases">
        <title>Elstera cyanobacteriorum sp. nov., a novel bacterium isolated from cyanobacterial aggregates in a eutrophic lake.</title>
        <authorList>
            <person name="Cai H."/>
        </authorList>
    </citation>
    <scope>NUCLEOTIDE SEQUENCE [LARGE SCALE GENOMIC DNA]</scope>
    <source>
        <strain evidence="15 16">TH019</strain>
    </source>
</reference>
<dbReference type="GO" id="GO:0004817">
    <property type="term" value="F:cysteine-tRNA ligase activity"/>
    <property type="evidence" value="ECO:0007669"/>
    <property type="project" value="UniProtKB-UniRule"/>
</dbReference>
<keyword evidence="4 13" id="KW-0963">Cytoplasm</keyword>
<comment type="cofactor">
    <cofactor evidence="13">
        <name>Zn(2+)</name>
        <dbReference type="ChEBI" id="CHEBI:29105"/>
    </cofactor>
    <text evidence="13">Binds 1 zinc ion per subunit.</text>
</comment>
<name>A0A255XKN7_9PROT</name>
<feature type="binding site" evidence="13">
    <location>
        <position position="209"/>
    </location>
    <ligand>
        <name>Zn(2+)</name>
        <dbReference type="ChEBI" id="CHEBI:29105"/>
    </ligand>
</feature>
<protein>
    <recommendedName>
        <fullName evidence="13">Cysteine--tRNA ligase</fullName>
        <ecNumber evidence="13">6.1.1.16</ecNumber>
    </recommendedName>
    <alternativeName>
        <fullName evidence="13">Cysteinyl-tRNA synthetase</fullName>
        <shortName evidence="13">CysRS</shortName>
    </alternativeName>
</protein>
<feature type="short sequence motif" description="'KMSKS' region" evidence="13">
    <location>
        <begin position="267"/>
        <end position="271"/>
    </location>
</feature>
<evidence type="ECO:0000256" key="6">
    <source>
        <dbReference type="ARBA" id="ARBA00022723"/>
    </source>
</evidence>
<evidence type="ECO:0000256" key="10">
    <source>
        <dbReference type="ARBA" id="ARBA00022917"/>
    </source>
</evidence>
<dbReference type="Gene3D" id="1.20.120.1910">
    <property type="entry name" value="Cysteine-tRNA ligase, C-terminal anti-codon recognition domain"/>
    <property type="match status" value="1"/>
</dbReference>
<dbReference type="PRINTS" id="PR00983">
    <property type="entry name" value="TRNASYNTHCYS"/>
</dbReference>
<dbReference type="InterPro" id="IPR032678">
    <property type="entry name" value="tRNA-synt_1_cat_dom"/>
</dbReference>
<feature type="binding site" evidence="13">
    <location>
        <position position="234"/>
    </location>
    <ligand>
        <name>Zn(2+)</name>
        <dbReference type="ChEBI" id="CHEBI:29105"/>
    </ligand>
</feature>
<feature type="domain" description="Cysteinyl-tRNA synthetase class Ia DALR" evidence="14">
    <location>
        <begin position="339"/>
        <end position="398"/>
    </location>
</feature>
<accession>A0A255XKN7</accession>
<dbReference type="EC" id="6.1.1.16" evidence="13"/>
<dbReference type="InterPro" id="IPR014729">
    <property type="entry name" value="Rossmann-like_a/b/a_fold"/>
</dbReference>
<keyword evidence="8 13" id="KW-0862">Zinc</keyword>
<evidence type="ECO:0000256" key="5">
    <source>
        <dbReference type="ARBA" id="ARBA00022598"/>
    </source>
</evidence>
<comment type="subcellular location">
    <subcellularLocation>
        <location evidence="1 13">Cytoplasm</location>
    </subcellularLocation>
</comment>
<evidence type="ECO:0000256" key="11">
    <source>
        <dbReference type="ARBA" id="ARBA00023146"/>
    </source>
</evidence>
<evidence type="ECO:0000313" key="15">
    <source>
        <dbReference type="EMBL" id="OYQ17546.1"/>
    </source>
</evidence>
<evidence type="ECO:0000256" key="13">
    <source>
        <dbReference type="HAMAP-Rule" id="MF_00041"/>
    </source>
</evidence>
<dbReference type="RefSeq" id="WP_094410203.1">
    <property type="nucleotide sequence ID" value="NZ_BMJZ01000005.1"/>
</dbReference>
<dbReference type="PANTHER" id="PTHR10890:SF3">
    <property type="entry name" value="CYSTEINE--TRNA LIGASE, CYTOPLASMIC"/>
    <property type="match status" value="1"/>
</dbReference>
<gene>
    <name evidence="13" type="primary">cysS</name>
    <name evidence="15" type="ORF">CHR90_15275</name>
</gene>
<comment type="similarity">
    <text evidence="2 13">Belongs to the class-I aminoacyl-tRNA synthetase family.</text>
</comment>
<dbReference type="NCBIfam" id="TIGR00435">
    <property type="entry name" value="cysS"/>
    <property type="match status" value="1"/>
</dbReference>
<keyword evidence="6 13" id="KW-0479">Metal-binding</keyword>
<evidence type="ECO:0000256" key="2">
    <source>
        <dbReference type="ARBA" id="ARBA00005594"/>
    </source>
</evidence>
<evidence type="ECO:0000256" key="9">
    <source>
        <dbReference type="ARBA" id="ARBA00022840"/>
    </source>
</evidence>
<keyword evidence="5 13" id="KW-0436">Ligase</keyword>
<dbReference type="GO" id="GO:0005524">
    <property type="term" value="F:ATP binding"/>
    <property type="evidence" value="ECO:0007669"/>
    <property type="project" value="UniProtKB-UniRule"/>
</dbReference>
<dbReference type="GO" id="GO:0006423">
    <property type="term" value="P:cysteinyl-tRNA aminoacylation"/>
    <property type="evidence" value="ECO:0007669"/>
    <property type="project" value="UniProtKB-UniRule"/>
</dbReference>
<dbReference type="Gene3D" id="3.40.50.620">
    <property type="entry name" value="HUPs"/>
    <property type="match status" value="1"/>
</dbReference>
<dbReference type="GO" id="GO:0008270">
    <property type="term" value="F:zinc ion binding"/>
    <property type="evidence" value="ECO:0007669"/>
    <property type="project" value="UniProtKB-UniRule"/>
</dbReference>
<dbReference type="CDD" id="cd00672">
    <property type="entry name" value="CysRS_core"/>
    <property type="match status" value="1"/>
</dbReference>
<feature type="binding site" evidence="13">
    <location>
        <position position="29"/>
    </location>
    <ligand>
        <name>Zn(2+)</name>
        <dbReference type="ChEBI" id="CHEBI:29105"/>
    </ligand>
</feature>
<comment type="caution">
    <text evidence="15">The sequence shown here is derived from an EMBL/GenBank/DDBJ whole genome shotgun (WGS) entry which is preliminary data.</text>
</comment>
<keyword evidence="11 13" id="KW-0030">Aminoacyl-tRNA synthetase</keyword>
<organism evidence="15 16">
    <name type="scientific">Elstera cyanobacteriorum</name>
    <dbReference type="NCBI Taxonomy" id="2022747"/>
    <lineage>
        <taxon>Bacteria</taxon>
        <taxon>Pseudomonadati</taxon>
        <taxon>Pseudomonadota</taxon>
        <taxon>Alphaproteobacteria</taxon>
        <taxon>Rhodospirillales</taxon>
        <taxon>Rhodospirillaceae</taxon>
        <taxon>Elstera</taxon>
    </lineage>
</organism>
<dbReference type="EMBL" id="NOXS01000034">
    <property type="protein sequence ID" value="OYQ17546.1"/>
    <property type="molecule type" value="Genomic_DNA"/>
</dbReference>
<comment type="catalytic activity">
    <reaction evidence="12 13">
        <text>tRNA(Cys) + L-cysteine + ATP = L-cysteinyl-tRNA(Cys) + AMP + diphosphate</text>
        <dbReference type="Rhea" id="RHEA:17773"/>
        <dbReference type="Rhea" id="RHEA-COMP:9661"/>
        <dbReference type="Rhea" id="RHEA-COMP:9679"/>
        <dbReference type="ChEBI" id="CHEBI:30616"/>
        <dbReference type="ChEBI" id="CHEBI:33019"/>
        <dbReference type="ChEBI" id="CHEBI:35235"/>
        <dbReference type="ChEBI" id="CHEBI:78442"/>
        <dbReference type="ChEBI" id="CHEBI:78517"/>
        <dbReference type="ChEBI" id="CHEBI:456215"/>
        <dbReference type="EC" id="6.1.1.16"/>
    </reaction>
</comment>
<sequence>MDLLLHNSLTRQKEVFTPADPERVTLYVCGPTVYDRAHIGNARPAVVFDVLVRLLRLTYPNVIHASNFTDVDDKINAAAAARGVPIGTVTAETERFYQEDMGALGVIPPVVQPRVTDHIPEIIAIISKLLAAGHAYEAEGHVLFDVPSMADYGRLSGHSRDELIAGARVDVAPYKRDPADFVLWKPSTPDLPGWDSPWGRGRPGWHIECSAMIEAHLGETIDIHGGGTDLIFPHHENEIAQSTCAHAGAPLARYWIHNGMLRVEGEKMSKSLGNFFTVRDLLDRAPAEAMRFMLLTAHYRQPLDWTEKGLQDAIGALDRFYLALRRVADIEATPEAPASVRAALSDDLNTPLALTALHALVTDLNKTEDWAEQRALKGQILGAGALLGLLGQDPEAWLQRGGTDDLSAEAIDAKLAARLAARKAKDFAEADRIRDELIAAGILLEDGPGGTVWRRKN</sequence>
<keyword evidence="7 13" id="KW-0547">Nucleotide-binding</keyword>
<evidence type="ECO:0000256" key="3">
    <source>
        <dbReference type="ARBA" id="ARBA00011245"/>
    </source>
</evidence>
<dbReference type="Pfam" id="PF23493">
    <property type="entry name" value="CysS_C"/>
    <property type="match status" value="1"/>
</dbReference>
<dbReference type="SUPFAM" id="SSF47323">
    <property type="entry name" value="Anticodon-binding domain of a subclass of class I aminoacyl-tRNA synthetases"/>
    <property type="match status" value="1"/>
</dbReference>
<evidence type="ECO:0000256" key="7">
    <source>
        <dbReference type="ARBA" id="ARBA00022741"/>
    </source>
</evidence>
<dbReference type="HAMAP" id="MF_00041">
    <property type="entry name" value="Cys_tRNA_synth"/>
    <property type="match status" value="1"/>
</dbReference>
<evidence type="ECO:0000256" key="4">
    <source>
        <dbReference type="ARBA" id="ARBA00022490"/>
    </source>
</evidence>
<dbReference type="InterPro" id="IPR024909">
    <property type="entry name" value="Cys-tRNA/MSH_ligase"/>
</dbReference>
<feature type="short sequence motif" description="'HIGH' region" evidence="13">
    <location>
        <begin position="31"/>
        <end position="41"/>
    </location>
</feature>
<feature type="binding site" evidence="13">
    <location>
        <position position="270"/>
    </location>
    <ligand>
        <name>ATP</name>
        <dbReference type="ChEBI" id="CHEBI:30616"/>
    </ligand>
</feature>
<feature type="binding site" evidence="13">
    <location>
        <position position="238"/>
    </location>
    <ligand>
        <name>Zn(2+)</name>
        <dbReference type="ChEBI" id="CHEBI:29105"/>
    </ligand>
</feature>
<dbReference type="Pfam" id="PF09190">
    <property type="entry name" value="DALR_2"/>
    <property type="match status" value="1"/>
</dbReference>
<dbReference type="PANTHER" id="PTHR10890">
    <property type="entry name" value="CYSTEINYL-TRNA SYNTHETASE"/>
    <property type="match status" value="1"/>
</dbReference>
<dbReference type="AlphaFoldDB" id="A0A255XKN7"/>